<dbReference type="InterPro" id="IPR023772">
    <property type="entry name" value="DNA-bd_HTH_TetR-type_CS"/>
</dbReference>
<dbReference type="Proteomes" id="UP000526233">
    <property type="component" value="Unassembled WGS sequence"/>
</dbReference>
<evidence type="ECO:0000313" key="4">
    <source>
        <dbReference type="EMBL" id="NNV23048.1"/>
    </source>
</evidence>
<sequence length="194" mass="21493">MSMALDSVSTRDRIIEAASRLFHQQGIKAASVDLIAERAGLTKRSLYYHFRSKDDLIAACLEARDAPNLSILKQWYARSPGDVAQKVNGIFLGLARAARRKDWQGCGFLRSAVELVEFPGHPALVAGRAHKKRVEDWLCCLFAEGLDIVDARRLAAQIMLLLDGAFATVLLHREPAYFETAGLAAMTLIRNANR</sequence>
<dbReference type="PRINTS" id="PR00455">
    <property type="entry name" value="HTHTETR"/>
</dbReference>
<dbReference type="AlphaFoldDB" id="A0A7Y3T929"/>
<protein>
    <submittedName>
        <fullName evidence="4">TetR/AcrR family transcriptional regulator</fullName>
    </submittedName>
</protein>
<dbReference type="GO" id="GO:0000976">
    <property type="term" value="F:transcription cis-regulatory region binding"/>
    <property type="evidence" value="ECO:0007669"/>
    <property type="project" value="TreeGrafter"/>
</dbReference>
<evidence type="ECO:0000256" key="1">
    <source>
        <dbReference type="ARBA" id="ARBA00023125"/>
    </source>
</evidence>
<feature type="domain" description="HTH tetR-type" evidence="3">
    <location>
        <begin position="8"/>
        <end position="68"/>
    </location>
</feature>
<dbReference type="Pfam" id="PF00440">
    <property type="entry name" value="TetR_N"/>
    <property type="match status" value="1"/>
</dbReference>
<dbReference type="PANTHER" id="PTHR30055:SF200">
    <property type="entry name" value="HTH-TYPE TRANSCRIPTIONAL REPRESSOR BDCR"/>
    <property type="match status" value="1"/>
</dbReference>
<dbReference type="InterPro" id="IPR001647">
    <property type="entry name" value="HTH_TetR"/>
</dbReference>
<dbReference type="PANTHER" id="PTHR30055">
    <property type="entry name" value="HTH-TYPE TRANSCRIPTIONAL REGULATOR RUTR"/>
    <property type="match status" value="1"/>
</dbReference>
<dbReference type="Gene3D" id="1.10.357.10">
    <property type="entry name" value="Tetracycline Repressor, domain 2"/>
    <property type="match status" value="1"/>
</dbReference>
<name>A0A7Y3T929_9HYPH</name>
<evidence type="ECO:0000256" key="2">
    <source>
        <dbReference type="PROSITE-ProRule" id="PRU00335"/>
    </source>
</evidence>
<dbReference type="PROSITE" id="PS01081">
    <property type="entry name" value="HTH_TETR_1"/>
    <property type="match status" value="1"/>
</dbReference>
<feature type="DNA-binding region" description="H-T-H motif" evidence="2">
    <location>
        <begin position="31"/>
        <end position="50"/>
    </location>
</feature>
<dbReference type="SUPFAM" id="SSF46689">
    <property type="entry name" value="Homeodomain-like"/>
    <property type="match status" value="1"/>
</dbReference>
<dbReference type="EMBL" id="PKQI01000004">
    <property type="protein sequence ID" value="NNV23048.1"/>
    <property type="molecule type" value="Genomic_DNA"/>
</dbReference>
<reference evidence="4 5" key="1">
    <citation type="submission" date="2018-11" db="EMBL/GenBank/DDBJ databases">
        <title>Genome sequencing and analysis.</title>
        <authorList>
            <person name="Huang Y.-T."/>
        </authorList>
    </citation>
    <scope>NUCLEOTIDE SEQUENCE [LARGE SCALE GENOMIC DNA]</scope>
    <source>
        <strain evidence="4 5">SHIN</strain>
    </source>
</reference>
<dbReference type="InterPro" id="IPR036271">
    <property type="entry name" value="Tet_transcr_reg_TetR-rel_C_sf"/>
</dbReference>
<keyword evidence="1 2" id="KW-0238">DNA-binding</keyword>
<evidence type="ECO:0000259" key="3">
    <source>
        <dbReference type="PROSITE" id="PS50977"/>
    </source>
</evidence>
<proteinExistence type="predicted"/>
<accession>A0A7Y3T929</accession>
<dbReference type="SUPFAM" id="SSF48498">
    <property type="entry name" value="Tetracyclin repressor-like, C-terminal domain"/>
    <property type="match status" value="1"/>
</dbReference>
<gene>
    <name evidence="4" type="ORF">EHE22_21835</name>
</gene>
<dbReference type="InterPro" id="IPR009057">
    <property type="entry name" value="Homeodomain-like_sf"/>
</dbReference>
<comment type="caution">
    <text evidence="4">The sequence shown here is derived from an EMBL/GenBank/DDBJ whole genome shotgun (WGS) entry which is preliminary data.</text>
</comment>
<evidence type="ECO:0000313" key="5">
    <source>
        <dbReference type="Proteomes" id="UP000526233"/>
    </source>
</evidence>
<dbReference type="PROSITE" id="PS50977">
    <property type="entry name" value="HTH_TETR_2"/>
    <property type="match status" value="1"/>
</dbReference>
<dbReference type="InterPro" id="IPR050109">
    <property type="entry name" value="HTH-type_TetR-like_transc_reg"/>
</dbReference>
<dbReference type="GO" id="GO:0003700">
    <property type="term" value="F:DNA-binding transcription factor activity"/>
    <property type="evidence" value="ECO:0007669"/>
    <property type="project" value="TreeGrafter"/>
</dbReference>
<organism evidence="4 5">
    <name type="scientific">Brucella pseudogrignonensis</name>
    <dbReference type="NCBI Taxonomy" id="419475"/>
    <lineage>
        <taxon>Bacteria</taxon>
        <taxon>Pseudomonadati</taxon>
        <taxon>Pseudomonadota</taxon>
        <taxon>Alphaproteobacteria</taxon>
        <taxon>Hyphomicrobiales</taxon>
        <taxon>Brucellaceae</taxon>
        <taxon>Brucella/Ochrobactrum group</taxon>
        <taxon>Brucella</taxon>
    </lineage>
</organism>